<accession>A0ABN9XK54</accession>
<dbReference type="Proteomes" id="UP001189429">
    <property type="component" value="Unassembled WGS sequence"/>
</dbReference>
<organism evidence="1 2">
    <name type="scientific">Prorocentrum cordatum</name>
    <dbReference type="NCBI Taxonomy" id="2364126"/>
    <lineage>
        <taxon>Eukaryota</taxon>
        <taxon>Sar</taxon>
        <taxon>Alveolata</taxon>
        <taxon>Dinophyceae</taxon>
        <taxon>Prorocentrales</taxon>
        <taxon>Prorocentraceae</taxon>
        <taxon>Prorocentrum</taxon>
    </lineage>
</organism>
<keyword evidence="2" id="KW-1185">Reference proteome</keyword>
<evidence type="ECO:0000313" key="1">
    <source>
        <dbReference type="EMBL" id="CAK0899558.1"/>
    </source>
</evidence>
<sequence length="104" mass="11247">MVGLDSSYSPLEIHIYWKVLGEERRDPPIHTEYLRSGGTTTSILIVEGARRCLGTLWGLQTDNAGVQILPDVDVALHDRLESGVVDAAGVLPKKAGLEEHLGAT</sequence>
<evidence type="ECO:0000313" key="2">
    <source>
        <dbReference type="Proteomes" id="UP001189429"/>
    </source>
</evidence>
<name>A0ABN9XK54_9DINO</name>
<protein>
    <submittedName>
        <fullName evidence="1">Uncharacterized protein</fullName>
    </submittedName>
</protein>
<gene>
    <name evidence="1" type="ORF">PCOR1329_LOCUS77039</name>
</gene>
<proteinExistence type="predicted"/>
<dbReference type="EMBL" id="CAUYUJ010020625">
    <property type="protein sequence ID" value="CAK0899558.1"/>
    <property type="molecule type" value="Genomic_DNA"/>
</dbReference>
<comment type="caution">
    <text evidence="1">The sequence shown here is derived from an EMBL/GenBank/DDBJ whole genome shotgun (WGS) entry which is preliminary data.</text>
</comment>
<reference evidence="1" key="1">
    <citation type="submission" date="2023-10" db="EMBL/GenBank/DDBJ databases">
        <authorList>
            <person name="Chen Y."/>
            <person name="Shah S."/>
            <person name="Dougan E. K."/>
            <person name="Thang M."/>
            <person name="Chan C."/>
        </authorList>
    </citation>
    <scope>NUCLEOTIDE SEQUENCE [LARGE SCALE GENOMIC DNA]</scope>
</reference>